<dbReference type="CDD" id="cd06433">
    <property type="entry name" value="GT_2_WfgS_like"/>
    <property type="match status" value="1"/>
</dbReference>
<feature type="domain" description="Glycosyltransferase 2-like" evidence="1">
    <location>
        <begin position="8"/>
        <end position="160"/>
    </location>
</feature>
<dbReference type="InterPro" id="IPR029044">
    <property type="entry name" value="Nucleotide-diphossugar_trans"/>
</dbReference>
<feature type="non-terminal residue" evidence="2">
    <location>
        <position position="233"/>
    </location>
</feature>
<dbReference type="Gene3D" id="3.90.550.10">
    <property type="entry name" value="Spore Coat Polysaccharide Biosynthesis Protein SpsA, Chain A"/>
    <property type="match status" value="1"/>
</dbReference>
<evidence type="ECO:0000313" key="3">
    <source>
        <dbReference type="Proteomes" id="UP000824246"/>
    </source>
</evidence>
<gene>
    <name evidence="2" type="ORF">H9982_07440</name>
</gene>
<evidence type="ECO:0000259" key="1">
    <source>
        <dbReference type="Pfam" id="PF00535"/>
    </source>
</evidence>
<dbReference type="EMBL" id="DXFB01000195">
    <property type="protein sequence ID" value="HIX46040.1"/>
    <property type="molecule type" value="Genomic_DNA"/>
</dbReference>
<dbReference type="GO" id="GO:0016758">
    <property type="term" value="F:hexosyltransferase activity"/>
    <property type="evidence" value="ECO:0007669"/>
    <property type="project" value="UniProtKB-ARBA"/>
</dbReference>
<protein>
    <submittedName>
        <fullName evidence="2">Glycosyltransferase</fullName>
    </submittedName>
</protein>
<dbReference type="SUPFAM" id="SSF53448">
    <property type="entry name" value="Nucleotide-diphospho-sugar transferases"/>
    <property type="match status" value="1"/>
</dbReference>
<dbReference type="Proteomes" id="UP000824246">
    <property type="component" value="Unassembled WGS sequence"/>
</dbReference>
<evidence type="ECO:0000313" key="2">
    <source>
        <dbReference type="EMBL" id="HIX46040.1"/>
    </source>
</evidence>
<comment type="caution">
    <text evidence="2">The sequence shown here is derived from an EMBL/GenBank/DDBJ whole genome shotgun (WGS) entry which is preliminary data.</text>
</comment>
<dbReference type="InterPro" id="IPR001173">
    <property type="entry name" value="Glyco_trans_2-like"/>
</dbReference>
<dbReference type="Pfam" id="PF00535">
    <property type="entry name" value="Glycos_transf_2"/>
    <property type="match status" value="1"/>
</dbReference>
<reference evidence="2" key="2">
    <citation type="submission" date="2021-04" db="EMBL/GenBank/DDBJ databases">
        <authorList>
            <person name="Gilroy R."/>
        </authorList>
    </citation>
    <scope>NUCLEOTIDE SEQUENCE</scope>
    <source>
        <strain evidence="2">ChiHjej12B11-16260</strain>
    </source>
</reference>
<dbReference type="PANTHER" id="PTHR22916">
    <property type="entry name" value="GLYCOSYLTRANSFERASE"/>
    <property type="match status" value="1"/>
</dbReference>
<dbReference type="PANTHER" id="PTHR22916:SF3">
    <property type="entry name" value="UDP-GLCNAC:BETAGAL BETA-1,3-N-ACETYLGLUCOSAMINYLTRANSFERASE-LIKE PROTEIN 1"/>
    <property type="match status" value="1"/>
</dbReference>
<dbReference type="AlphaFoldDB" id="A0A9D1VS70"/>
<reference evidence="2" key="1">
    <citation type="journal article" date="2021" name="PeerJ">
        <title>Extensive microbial diversity within the chicken gut microbiome revealed by metagenomics and culture.</title>
        <authorList>
            <person name="Gilroy R."/>
            <person name="Ravi A."/>
            <person name="Getino M."/>
            <person name="Pursley I."/>
            <person name="Horton D.L."/>
            <person name="Alikhan N.F."/>
            <person name="Baker D."/>
            <person name="Gharbi K."/>
            <person name="Hall N."/>
            <person name="Watson M."/>
            <person name="Adriaenssens E.M."/>
            <person name="Foster-Nyarko E."/>
            <person name="Jarju S."/>
            <person name="Secka A."/>
            <person name="Antonio M."/>
            <person name="Oren A."/>
            <person name="Chaudhuri R.R."/>
            <person name="La Ragione R."/>
            <person name="Hildebrand F."/>
            <person name="Pallen M.J."/>
        </authorList>
    </citation>
    <scope>NUCLEOTIDE SEQUENCE</scope>
    <source>
        <strain evidence="2">ChiHjej12B11-16260</strain>
    </source>
</reference>
<proteinExistence type="predicted"/>
<accession>A0A9D1VS70</accession>
<organism evidence="2 3">
    <name type="scientific">Candidatus Barnesiella excrementipullorum</name>
    <dbReference type="NCBI Taxonomy" id="2838479"/>
    <lineage>
        <taxon>Bacteria</taxon>
        <taxon>Pseudomonadati</taxon>
        <taxon>Bacteroidota</taxon>
        <taxon>Bacteroidia</taxon>
        <taxon>Bacteroidales</taxon>
        <taxon>Barnesiellaceae</taxon>
        <taxon>Barnesiella</taxon>
    </lineage>
</organism>
<name>A0A9D1VS70_9BACT</name>
<sequence>MSETPFFSIITVAYNAAAVLRPTLQSVAEQSCKEYEYIVVDGASTDGTLDTVRNAGIPVRIISEPDKGIYDAMNKGMKIARGEYLIFMNAGDSFYSADTLQAIRQSVGACRPGVIYGETAIVDQQRQFLMMRRLRAPEHLTWRSFASGMMVCHQAFIVRRDLAPQYDLRYRYSADVDWCIRCMKRSDEMFNTHLILVNYLREGTSTRNRRASLKERFHIMCKYYGTLPTVLRH</sequence>